<evidence type="ECO:0000313" key="3">
    <source>
        <dbReference type="Proteomes" id="UP000191418"/>
    </source>
</evidence>
<dbReference type="OrthoDB" id="9764808at2"/>
<dbReference type="InterPro" id="IPR029016">
    <property type="entry name" value="GAF-like_dom_sf"/>
</dbReference>
<dbReference type="Gene3D" id="1.10.3210.10">
    <property type="entry name" value="Hypothetical protein af1432"/>
    <property type="match status" value="2"/>
</dbReference>
<dbReference type="RefSeq" id="WP_078744481.1">
    <property type="nucleotide sequence ID" value="NZ_FUXG01000004.1"/>
</dbReference>
<dbReference type="PROSITE" id="PS51832">
    <property type="entry name" value="HD_GYP"/>
    <property type="match status" value="1"/>
</dbReference>
<dbReference type="InterPro" id="IPR003607">
    <property type="entry name" value="HD/PDEase_dom"/>
</dbReference>
<proteinExistence type="predicted"/>
<dbReference type="InterPro" id="IPR003018">
    <property type="entry name" value="GAF"/>
</dbReference>
<dbReference type="SUPFAM" id="SSF109604">
    <property type="entry name" value="HD-domain/PDEase-like"/>
    <property type="match status" value="2"/>
</dbReference>
<dbReference type="SMART" id="SM00065">
    <property type="entry name" value="GAF"/>
    <property type="match status" value="1"/>
</dbReference>
<comment type="caution">
    <text evidence="2">The sequence shown here is derived from an EMBL/GenBank/DDBJ whole genome shotgun (WGS) entry which is preliminary data.</text>
</comment>
<gene>
    <name evidence="2" type="ORF">BTE48_00370</name>
</gene>
<dbReference type="PANTHER" id="PTHR43155:SF2">
    <property type="entry name" value="CYCLIC DI-GMP PHOSPHODIESTERASE PA4108"/>
    <property type="match status" value="1"/>
</dbReference>
<dbReference type="SMART" id="SM00471">
    <property type="entry name" value="HDc"/>
    <property type="match status" value="1"/>
</dbReference>
<dbReference type="Pfam" id="PF01590">
    <property type="entry name" value="GAF"/>
    <property type="match status" value="1"/>
</dbReference>
<dbReference type="InterPro" id="IPR037522">
    <property type="entry name" value="HD_GYP_dom"/>
</dbReference>
<keyword evidence="2" id="KW-0378">Hydrolase</keyword>
<dbReference type="Proteomes" id="UP000191418">
    <property type="component" value="Unassembled WGS sequence"/>
</dbReference>
<organism evidence="2 3">
    <name type="scientific">Oceanospirillum multiglobuliferum</name>
    <dbReference type="NCBI Taxonomy" id="64969"/>
    <lineage>
        <taxon>Bacteria</taxon>
        <taxon>Pseudomonadati</taxon>
        <taxon>Pseudomonadota</taxon>
        <taxon>Gammaproteobacteria</taxon>
        <taxon>Oceanospirillales</taxon>
        <taxon>Oceanospirillaceae</taxon>
        <taxon>Oceanospirillum</taxon>
    </lineage>
</organism>
<dbReference type="CDD" id="cd00077">
    <property type="entry name" value="HDc"/>
    <property type="match status" value="2"/>
</dbReference>
<sequence>MPNKSANPALAILDKLNDIGIALSAEKDTDSLLELILVSAKSLTGADGGTLYLFNEQDHTLEFKIVRTDSLGIKLGGKTGAPINENFRPLRLYLEDGTPNRQMIAACAALTSATINIPDAYEVTDFDFSGTRKFDQHTGYRSKSFLTVPMLNHENDIMAVLQLLNKIDEDDNSVIAFSEQDQKLAESLASQAAVALTNKRLIDELQSLFDSFIKLIATAIDEKSPHTGNHCRRVPEATMMLAEAASVSTNEYFKQFKMDETDRYELKVASWLHDCGKITTPVHVIEKSTKLETIHDRIELVSARFEIIRRDMEISMLKQRLAAVEKGETDHSSIINNYQLLMQSLSEDHAYVKKCNTGGEFMGDEQVARVESIAELQWTDFDGNSNPLINKDELKNLTVRKGTITAEEREIINNHMVLTIRMLEQLPFPKHLRRVPEYAGGHHERMDGKGYPKGLTRDEMSIPARIMAVADVFEALTSTDRPYKKPMPVKQALTIMGRMVEENHLDPDIFRLFVQDKVYLQYAYKFLQPEQIEEVNPKDLPGMTYILPFSASR</sequence>
<dbReference type="Pfam" id="PF13487">
    <property type="entry name" value="HD_5"/>
    <property type="match status" value="1"/>
</dbReference>
<reference evidence="2 3" key="1">
    <citation type="submission" date="2017-01" db="EMBL/GenBank/DDBJ databases">
        <title>Genome Sequencing of a Marine Spirillum, Oceanospirillum multiglobuliferum ATCC 33336, from Japan.</title>
        <authorList>
            <person name="Carney J.G."/>
            <person name="Trachtenberg A.M."/>
            <person name="Rheaume B.A."/>
            <person name="Linnane J.D."/>
            <person name="Pitts N.L."/>
            <person name="Mykles D.L."/>
            <person name="Maclea K.S."/>
        </authorList>
    </citation>
    <scope>NUCLEOTIDE SEQUENCE [LARGE SCALE GENOMIC DNA]</scope>
    <source>
        <strain evidence="2 3">ATCC 33336</strain>
    </source>
</reference>
<name>A0A1T4MQ92_9GAMM</name>
<evidence type="ECO:0000313" key="2">
    <source>
        <dbReference type="EMBL" id="OPX56927.1"/>
    </source>
</evidence>
<dbReference type="AlphaFoldDB" id="A0A1T4MQ92"/>
<evidence type="ECO:0000259" key="1">
    <source>
        <dbReference type="PROSITE" id="PS51832"/>
    </source>
</evidence>
<dbReference type="EMBL" id="MTSM01000001">
    <property type="protein sequence ID" value="OPX56927.1"/>
    <property type="molecule type" value="Genomic_DNA"/>
</dbReference>
<dbReference type="Gene3D" id="3.30.450.40">
    <property type="match status" value="1"/>
</dbReference>
<feature type="domain" description="HD-GYP" evidence="1">
    <location>
        <begin position="326"/>
        <end position="529"/>
    </location>
</feature>
<keyword evidence="3" id="KW-1185">Reference proteome</keyword>
<accession>A0A1T4MQ92</accession>
<protein>
    <submittedName>
        <fullName evidence="2">Phosphohydrolase</fullName>
    </submittedName>
</protein>
<dbReference type="GO" id="GO:0008081">
    <property type="term" value="F:phosphoric diester hydrolase activity"/>
    <property type="evidence" value="ECO:0007669"/>
    <property type="project" value="UniProtKB-ARBA"/>
</dbReference>
<dbReference type="PANTHER" id="PTHR43155">
    <property type="entry name" value="CYCLIC DI-GMP PHOSPHODIESTERASE PA4108-RELATED"/>
    <property type="match status" value="1"/>
</dbReference>
<dbReference type="SUPFAM" id="SSF55781">
    <property type="entry name" value="GAF domain-like"/>
    <property type="match status" value="1"/>
</dbReference>
<dbReference type="STRING" id="64969.SAMN02745127_00882"/>